<dbReference type="EMBL" id="ADBF01000233">
    <property type="protein sequence ID" value="EFE48857.1"/>
    <property type="molecule type" value="Genomic_DNA"/>
</dbReference>
<sequence length="42" mass="4986">MFSDGLIRMPCRLQGFHFAILLLWRITIGRGDNCHNMRRLLL</sequence>
<proteinExistence type="predicted"/>
<gene>
    <name evidence="1" type="ORF">NEIELOOT_02367</name>
</gene>
<organism evidence="1 2">
    <name type="scientific">Neisseria elongata subsp. glycolytica ATCC 29315</name>
    <dbReference type="NCBI Taxonomy" id="546263"/>
    <lineage>
        <taxon>Bacteria</taxon>
        <taxon>Pseudomonadati</taxon>
        <taxon>Pseudomonadota</taxon>
        <taxon>Betaproteobacteria</taxon>
        <taxon>Neisseriales</taxon>
        <taxon>Neisseriaceae</taxon>
        <taxon>Neisseria</taxon>
    </lineage>
</organism>
<name>D4DTG1_NEIEG</name>
<reference evidence="1 2" key="1">
    <citation type="submission" date="2010-02" db="EMBL/GenBank/DDBJ databases">
        <authorList>
            <person name="Weinstock G."/>
            <person name="Sodergren E."/>
            <person name="Clifton S."/>
            <person name="Fulton L."/>
            <person name="Fulton B."/>
            <person name="Courtney L."/>
            <person name="Fronick C."/>
            <person name="Harrison M."/>
            <person name="Strong C."/>
            <person name="Farmer C."/>
            <person name="Delahaunty K."/>
            <person name="Markovic C."/>
            <person name="Hall O."/>
            <person name="Minx P."/>
            <person name="Tomlinson C."/>
            <person name="Mitreva M."/>
            <person name="Nelson J."/>
            <person name="Hou S."/>
            <person name="Wollam A."/>
            <person name="Pepin K.H."/>
            <person name="Johnson M."/>
            <person name="Bhonagiri V."/>
            <person name="Zhang X."/>
            <person name="Suruliraj S."/>
            <person name="Warren W."/>
            <person name="Chinwalla A."/>
            <person name="Mardis E.R."/>
            <person name="Wilson R.K."/>
        </authorList>
    </citation>
    <scope>NUCLEOTIDE SEQUENCE [LARGE SCALE GENOMIC DNA]</scope>
    <source>
        <strain evidence="1 2">ATCC 29315</strain>
    </source>
</reference>
<dbReference type="Proteomes" id="UP000005536">
    <property type="component" value="Unassembled WGS sequence"/>
</dbReference>
<accession>D4DTG1</accession>
<protein>
    <submittedName>
        <fullName evidence="1">Uncharacterized protein</fullName>
    </submittedName>
</protein>
<dbReference type="AlphaFoldDB" id="D4DTG1"/>
<evidence type="ECO:0000313" key="2">
    <source>
        <dbReference type="Proteomes" id="UP000005536"/>
    </source>
</evidence>
<comment type="caution">
    <text evidence="1">The sequence shown here is derived from an EMBL/GenBank/DDBJ whole genome shotgun (WGS) entry which is preliminary data.</text>
</comment>
<evidence type="ECO:0000313" key="1">
    <source>
        <dbReference type="EMBL" id="EFE48857.1"/>
    </source>
</evidence>